<gene>
    <name evidence="2" type="ORF">PVP01_0006820</name>
</gene>
<protein>
    <submittedName>
        <fullName evidence="2">VIR protein</fullName>
    </submittedName>
</protein>
<sequence>MDKETAELKNYEQKCKDIWVNTEKEQIIQVCKKYLRFLDKSESWINLSTFFDISLLLNYWIYDKLTRIYPNAKDNEVDIGFAALQGKWDTFDSSRMYKSYYKKCRLVWKMVNHTDWDKRKQLFEYYVDYDTLFRTASIFFPKCQKYYVKIKEFPSLYEYFRGKCSNEEYECPEVFDKFKNEDRMYDLEKLQCREQMEQAIAAASAAQSKASSHHPEGAEQRQGASGDGPGKRGSEFTTPVTQITSQTSDIGTKVSHSVLGAAPVLLTATMLYRHTPLGPWIRRLRGGRTNSINTIDTFSHYTPETGEMFSDDPANYISYQPM</sequence>
<evidence type="ECO:0000313" key="2">
    <source>
        <dbReference type="EMBL" id="VUZ99969.1"/>
    </source>
</evidence>
<reference evidence="2" key="1">
    <citation type="submission" date="2016-07" db="EMBL/GenBank/DDBJ databases">
        <authorList>
            <consortium name="Pathogen Informatics"/>
        </authorList>
    </citation>
    <scope>NUCLEOTIDE SEQUENCE</scope>
</reference>
<dbReference type="Pfam" id="PF05795">
    <property type="entry name" value="Plasmodium_Vir"/>
    <property type="match status" value="1"/>
</dbReference>
<dbReference type="VEuPathDB" id="PlasmoDB:PVP01_0006820"/>
<organism evidence="2">
    <name type="scientific">Plasmodium vivax</name>
    <name type="common">malaria parasite P. vivax</name>
    <dbReference type="NCBI Taxonomy" id="5855"/>
    <lineage>
        <taxon>Eukaryota</taxon>
        <taxon>Sar</taxon>
        <taxon>Alveolata</taxon>
        <taxon>Apicomplexa</taxon>
        <taxon>Aconoidasida</taxon>
        <taxon>Haemosporida</taxon>
        <taxon>Plasmodiidae</taxon>
        <taxon>Plasmodium</taxon>
        <taxon>Plasmodium (Plasmodium)</taxon>
    </lineage>
</organism>
<name>A0A565A560_PLAVI</name>
<dbReference type="OrthoDB" id="387297at2759"/>
<dbReference type="AlphaFoldDB" id="A0A565A560"/>
<dbReference type="VEuPathDB" id="PlasmoDB:PVPAM_110056200"/>
<feature type="region of interest" description="Disordered" evidence="1">
    <location>
        <begin position="203"/>
        <end position="248"/>
    </location>
</feature>
<dbReference type="VEuPathDB" id="PlasmoDB:PVX_072690"/>
<dbReference type="Proteomes" id="UP000220605">
    <property type="component" value="Unassembled WGS sequence"/>
</dbReference>
<dbReference type="InterPro" id="IPR008780">
    <property type="entry name" value="Plasmodium_Vir"/>
</dbReference>
<dbReference type="EMBL" id="FLZR02000023">
    <property type="protein sequence ID" value="VUZ99969.1"/>
    <property type="molecule type" value="Genomic_DNA"/>
</dbReference>
<evidence type="ECO:0000256" key="1">
    <source>
        <dbReference type="SAM" id="MobiDB-lite"/>
    </source>
</evidence>
<dbReference type="VEuPathDB" id="PlasmoDB:PVW1_100007000"/>
<accession>A0A565A560</accession>
<feature type="compositionally biased region" description="Polar residues" evidence="1">
    <location>
        <begin position="235"/>
        <end position="248"/>
    </location>
</feature>
<proteinExistence type="predicted"/>